<accession>A0A7X5R1H9</accession>
<dbReference type="Gene3D" id="1.10.10.10">
    <property type="entry name" value="Winged helix-like DNA-binding domain superfamily/Winged helix DNA-binding domain"/>
    <property type="match status" value="1"/>
</dbReference>
<feature type="transmembrane region" description="Helical" evidence="4">
    <location>
        <begin position="249"/>
        <end position="267"/>
    </location>
</feature>
<dbReference type="Pfam" id="PF13490">
    <property type="entry name" value="zf-HC2"/>
    <property type="match status" value="1"/>
</dbReference>
<keyword evidence="4" id="KW-0472">Membrane</keyword>
<keyword evidence="2" id="KW-0804">Transcription</keyword>
<proteinExistence type="predicted"/>
<feature type="transmembrane region" description="Helical" evidence="4">
    <location>
        <begin position="487"/>
        <end position="505"/>
    </location>
</feature>
<sequence>MSESPELRNYLKKLGASWDEAEDIVAQTFEIYLTQSLAGKEPHTNPKSYLFTIAKRQLFKIWNDKSPTVSVEQDYVEVSTPFIDTATEKLEKTLVGAAFTMLQPIDQKIVWMLLVQQRSAQETADALGYQVNNTRTRFHRAKQTFRENYLKLYSESTSDPACKDTSELLSRYVLGSAPESHRRKLHAHLEQCERCTRVLSELTDEAASIQRIPIIIWAPVGASGLLATSMISGGTSAKAAAMSLLAQKLLIGGVGAALVTAGIVMIATSQGEQSTALEQPAPTASASAQATAEPTINPAPVPATEETRPQQRAAPYSVPEVPDKLLAVTPELTQLDTPLPGKTEAWSMSAQNVTSTYELPIFLEIRGVEQSDSDETLYLTLKSDSGEIVSNLPIAEALGHSVKVSTINPNESVSVSGELSRPLSDSDQSLSANMDFRFSSEATLPDIDDETNPPPQKHQPPSDRPGTNPPGADRDGGQGLTLTGQSVTSFVTIGLGLLLLGYALIRRRRDTGETKPL</sequence>
<dbReference type="Proteomes" id="UP000541033">
    <property type="component" value="Unassembled WGS sequence"/>
</dbReference>
<name>A0A7X5R1H9_9MICO</name>
<dbReference type="Gene3D" id="1.10.1740.10">
    <property type="match status" value="1"/>
</dbReference>
<dbReference type="EMBL" id="JAAMOX010000001">
    <property type="protein sequence ID" value="NIH53861.1"/>
    <property type="molecule type" value="Genomic_DNA"/>
</dbReference>
<feature type="domain" description="Putative zinc-finger" evidence="5">
    <location>
        <begin position="162"/>
        <end position="195"/>
    </location>
</feature>
<gene>
    <name evidence="6" type="ORF">FHX76_001729</name>
</gene>
<feature type="region of interest" description="Disordered" evidence="3">
    <location>
        <begin position="275"/>
        <end position="316"/>
    </location>
</feature>
<comment type="caution">
    <text evidence="6">The sequence shown here is derived from an EMBL/GenBank/DDBJ whole genome shotgun (WGS) entry which is preliminary data.</text>
</comment>
<dbReference type="InterPro" id="IPR013324">
    <property type="entry name" value="RNA_pol_sigma_r3/r4-like"/>
</dbReference>
<dbReference type="InterPro" id="IPR041916">
    <property type="entry name" value="Anti_sigma_zinc_sf"/>
</dbReference>
<dbReference type="GO" id="GO:0003700">
    <property type="term" value="F:DNA-binding transcription factor activity"/>
    <property type="evidence" value="ECO:0007669"/>
    <property type="project" value="InterPro"/>
</dbReference>
<dbReference type="InterPro" id="IPR036388">
    <property type="entry name" value="WH-like_DNA-bd_sf"/>
</dbReference>
<protein>
    <submittedName>
        <fullName evidence="6">LPXTG-motif cell wall-anchored protein</fullName>
    </submittedName>
</protein>
<feature type="compositionally biased region" description="Low complexity" evidence="3">
    <location>
        <begin position="278"/>
        <end position="295"/>
    </location>
</feature>
<evidence type="ECO:0000256" key="2">
    <source>
        <dbReference type="ARBA" id="ARBA00023163"/>
    </source>
</evidence>
<evidence type="ECO:0000256" key="3">
    <source>
        <dbReference type="SAM" id="MobiDB-lite"/>
    </source>
</evidence>
<keyword evidence="4" id="KW-0812">Transmembrane</keyword>
<dbReference type="SUPFAM" id="SSF88946">
    <property type="entry name" value="Sigma2 domain of RNA polymerase sigma factors"/>
    <property type="match status" value="1"/>
</dbReference>
<evidence type="ECO:0000313" key="7">
    <source>
        <dbReference type="Proteomes" id="UP000541033"/>
    </source>
</evidence>
<evidence type="ECO:0000313" key="6">
    <source>
        <dbReference type="EMBL" id="NIH53861.1"/>
    </source>
</evidence>
<feature type="transmembrane region" description="Helical" evidence="4">
    <location>
        <begin position="214"/>
        <end position="237"/>
    </location>
</feature>
<dbReference type="SUPFAM" id="SSF88659">
    <property type="entry name" value="Sigma3 and sigma4 domains of RNA polymerase sigma factors"/>
    <property type="match status" value="1"/>
</dbReference>
<evidence type="ECO:0000259" key="5">
    <source>
        <dbReference type="Pfam" id="PF13490"/>
    </source>
</evidence>
<reference evidence="6 7" key="1">
    <citation type="submission" date="2020-02" db="EMBL/GenBank/DDBJ databases">
        <title>Sequencing the genomes of 1000 actinobacteria strains.</title>
        <authorList>
            <person name="Klenk H.-P."/>
        </authorList>
    </citation>
    <scope>NUCLEOTIDE SEQUENCE [LARGE SCALE GENOMIC DNA]</scope>
    <source>
        <strain evidence="6 7">DSM 27960</strain>
    </source>
</reference>
<dbReference type="InterPro" id="IPR027383">
    <property type="entry name" value="Znf_put"/>
</dbReference>
<dbReference type="Gene3D" id="1.10.10.1320">
    <property type="entry name" value="Anti-sigma factor, zinc-finger domain"/>
    <property type="match status" value="1"/>
</dbReference>
<evidence type="ECO:0000256" key="4">
    <source>
        <dbReference type="SAM" id="Phobius"/>
    </source>
</evidence>
<dbReference type="InterPro" id="IPR013325">
    <property type="entry name" value="RNA_pol_sigma_r2"/>
</dbReference>
<organism evidence="6 7">
    <name type="scientific">Lysinibacter cavernae</name>
    <dbReference type="NCBI Taxonomy" id="1640652"/>
    <lineage>
        <taxon>Bacteria</taxon>
        <taxon>Bacillati</taxon>
        <taxon>Actinomycetota</taxon>
        <taxon>Actinomycetes</taxon>
        <taxon>Micrococcales</taxon>
        <taxon>Microbacteriaceae</taxon>
        <taxon>Lysinibacter</taxon>
    </lineage>
</organism>
<keyword evidence="1" id="KW-0805">Transcription regulation</keyword>
<keyword evidence="7" id="KW-1185">Reference proteome</keyword>
<keyword evidence="4" id="KW-1133">Transmembrane helix</keyword>
<feature type="region of interest" description="Disordered" evidence="3">
    <location>
        <begin position="443"/>
        <end position="481"/>
    </location>
</feature>
<dbReference type="AlphaFoldDB" id="A0A7X5R1H9"/>
<dbReference type="GO" id="GO:0006352">
    <property type="term" value="P:DNA-templated transcription initiation"/>
    <property type="evidence" value="ECO:0007669"/>
    <property type="project" value="InterPro"/>
</dbReference>
<dbReference type="RefSeq" id="WP_167149817.1">
    <property type="nucleotide sequence ID" value="NZ_JAAMOX010000001.1"/>
</dbReference>
<evidence type="ECO:0000256" key="1">
    <source>
        <dbReference type="ARBA" id="ARBA00023015"/>
    </source>
</evidence>